<dbReference type="SUPFAM" id="SSF109854">
    <property type="entry name" value="DinB/YfiT-like putative metalloenzymes"/>
    <property type="match status" value="1"/>
</dbReference>
<evidence type="ECO:0000313" key="5">
    <source>
        <dbReference type="Proteomes" id="UP000266313"/>
    </source>
</evidence>
<gene>
    <name evidence="4" type="ORF">sS8_4488</name>
</gene>
<dbReference type="KEGG" id="mmai:sS8_4488"/>
<dbReference type="RefSeq" id="WP_119631589.1">
    <property type="nucleotide sequence ID" value="NZ_AP017928.1"/>
</dbReference>
<dbReference type="PANTHER" id="PTHR37302:SF1">
    <property type="entry name" value="PROTEIN DINB"/>
    <property type="match status" value="1"/>
</dbReference>
<dbReference type="EMBL" id="AP017928">
    <property type="protein sequence ID" value="BBA36418.1"/>
    <property type="molecule type" value="Genomic_DNA"/>
</dbReference>
<protein>
    <submittedName>
        <fullName evidence="4">DinB family protein</fullName>
    </submittedName>
</protein>
<dbReference type="GO" id="GO:0046872">
    <property type="term" value="F:metal ion binding"/>
    <property type="evidence" value="ECO:0007669"/>
    <property type="project" value="UniProtKB-KW"/>
</dbReference>
<dbReference type="InterPro" id="IPR034660">
    <property type="entry name" value="DinB/YfiT-like"/>
</dbReference>
<keyword evidence="2 3" id="KW-0479">Metal-binding</keyword>
<dbReference type="Pfam" id="PF05163">
    <property type="entry name" value="DinB"/>
    <property type="match status" value="1"/>
</dbReference>
<feature type="binding site" evidence="3">
    <location>
        <position position="139"/>
    </location>
    <ligand>
        <name>a divalent metal cation</name>
        <dbReference type="ChEBI" id="CHEBI:60240"/>
    </ligand>
</feature>
<evidence type="ECO:0000256" key="2">
    <source>
        <dbReference type="ARBA" id="ARBA00022723"/>
    </source>
</evidence>
<evidence type="ECO:0000313" key="4">
    <source>
        <dbReference type="EMBL" id="BBA36418.1"/>
    </source>
</evidence>
<comment type="similarity">
    <text evidence="1">Belongs to the DinB family.</text>
</comment>
<sequence>MHEHGYYETLAEYNAWMNEKLYRVCAEIPDELRKKDLGVFFRSIHGTLNHLLLADIIWMGRFTGQPLPSAALDQELHSDFDGLRREREAMDRRILDWTRTLSPDRLAQPFTYTSLSDGKTRTRPFRLLVTHLFNHQTHHRGQLTALLSRLGYDYGVTDLPWLPSLCELDSVKAE</sequence>
<feature type="binding site" evidence="3">
    <location>
        <position position="135"/>
    </location>
    <ligand>
        <name>a divalent metal cation</name>
        <dbReference type="ChEBI" id="CHEBI:60240"/>
    </ligand>
</feature>
<organism evidence="4 5">
    <name type="scientific">Methylocaldum marinum</name>
    <dbReference type="NCBI Taxonomy" id="1432792"/>
    <lineage>
        <taxon>Bacteria</taxon>
        <taxon>Pseudomonadati</taxon>
        <taxon>Pseudomonadota</taxon>
        <taxon>Gammaproteobacteria</taxon>
        <taxon>Methylococcales</taxon>
        <taxon>Methylococcaceae</taxon>
        <taxon>Methylocaldum</taxon>
    </lineage>
</organism>
<dbReference type="AlphaFoldDB" id="A0A250KXL5"/>
<feature type="binding site" evidence="3">
    <location>
        <position position="50"/>
    </location>
    <ligand>
        <name>a divalent metal cation</name>
        <dbReference type="ChEBI" id="CHEBI:60240"/>
    </ligand>
</feature>
<reference evidence="4 5" key="1">
    <citation type="submission" date="2016-12" db="EMBL/GenBank/DDBJ databases">
        <title>Genome sequencing of Methylocaldum marinum.</title>
        <authorList>
            <person name="Takeuchi M."/>
            <person name="Kamagata Y."/>
            <person name="Hiraoka S."/>
            <person name="Oshima K."/>
            <person name="Hattori M."/>
            <person name="Iwasaki W."/>
        </authorList>
    </citation>
    <scope>NUCLEOTIDE SEQUENCE [LARGE SCALE GENOMIC DNA]</scope>
    <source>
        <strain evidence="4 5">S8</strain>
    </source>
</reference>
<accession>A0A250KXL5</accession>
<keyword evidence="5" id="KW-1185">Reference proteome</keyword>
<proteinExistence type="inferred from homology"/>
<dbReference type="Gene3D" id="1.20.120.450">
    <property type="entry name" value="dinb family like domain"/>
    <property type="match status" value="1"/>
</dbReference>
<dbReference type="PANTHER" id="PTHR37302">
    <property type="entry name" value="SLR1116 PROTEIN"/>
    <property type="match status" value="1"/>
</dbReference>
<dbReference type="OrthoDB" id="9807509at2"/>
<dbReference type="Proteomes" id="UP000266313">
    <property type="component" value="Chromosome"/>
</dbReference>
<name>A0A250KXL5_9GAMM</name>
<evidence type="ECO:0000256" key="1">
    <source>
        <dbReference type="ARBA" id="ARBA00008635"/>
    </source>
</evidence>
<dbReference type="InterPro" id="IPR007837">
    <property type="entry name" value="DinB"/>
</dbReference>
<evidence type="ECO:0000256" key="3">
    <source>
        <dbReference type="PIRSR" id="PIRSR607837-1"/>
    </source>
</evidence>